<dbReference type="InterPro" id="IPR007110">
    <property type="entry name" value="Ig-like_dom"/>
</dbReference>
<dbReference type="InterPro" id="IPR013162">
    <property type="entry name" value="CD80_C2-set"/>
</dbReference>
<name>A0A9Q0YUJ0_HOLLE</name>
<proteinExistence type="predicted"/>
<gene>
    <name evidence="4" type="ORF">HOLleu_32287</name>
</gene>
<reference evidence="4" key="1">
    <citation type="submission" date="2021-10" db="EMBL/GenBank/DDBJ databases">
        <title>Tropical sea cucumber genome reveals ecological adaptation and Cuvierian tubules defense mechanism.</title>
        <authorList>
            <person name="Chen T."/>
        </authorList>
    </citation>
    <scope>NUCLEOTIDE SEQUENCE</scope>
    <source>
        <strain evidence="4">Nanhai2018</strain>
        <tissue evidence="4">Muscle</tissue>
    </source>
</reference>
<dbReference type="Pfam" id="PF05729">
    <property type="entry name" value="NACHT"/>
    <property type="match status" value="1"/>
</dbReference>
<protein>
    <submittedName>
        <fullName evidence="4">NACHT, LRR and PYD domains-containing protein 7</fullName>
    </submittedName>
</protein>
<dbReference type="Gene3D" id="3.40.50.300">
    <property type="entry name" value="P-loop containing nucleotide triphosphate hydrolases"/>
    <property type="match status" value="1"/>
</dbReference>
<keyword evidence="2" id="KW-0472">Membrane</keyword>
<keyword evidence="1" id="KW-1015">Disulfide bond</keyword>
<dbReference type="AlphaFoldDB" id="A0A9Q0YUJ0"/>
<keyword evidence="5" id="KW-1185">Reference proteome</keyword>
<dbReference type="EMBL" id="JAIZAY010000016">
    <property type="protein sequence ID" value="KAJ8027211.1"/>
    <property type="molecule type" value="Genomic_DNA"/>
</dbReference>
<evidence type="ECO:0000259" key="3">
    <source>
        <dbReference type="PROSITE" id="PS50835"/>
    </source>
</evidence>
<dbReference type="InterPro" id="IPR027417">
    <property type="entry name" value="P-loop_NTPase"/>
</dbReference>
<keyword evidence="2" id="KW-0812">Transmembrane</keyword>
<organism evidence="4 5">
    <name type="scientific">Holothuria leucospilota</name>
    <name type="common">Black long sea cucumber</name>
    <name type="synonym">Mertensiothuria leucospilota</name>
    <dbReference type="NCBI Taxonomy" id="206669"/>
    <lineage>
        <taxon>Eukaryota</taxon>
        <taxon>Metazoa</taxon>
        <taxon>Echinodermata</taxon>
        <taxon>Eleutherozoa</taxon>
        <taxon>Echinozoa</taxon>
        <taxon>Holothuroidea</taxon>
        <taxon>Aspidochirotacea</taxon>
        <taxon>Aspidochirotida</taxon>
        <taxon>Holothuriidae</taxon>
        <taxon>Holothuria</taxon>
    </lineage>
</organism>
<accession>A0A9Q0YUJ0</accession>
<dbReference type="Proteomes" id="UP001152320">
    <property type="component" value="Chromosome 16"/>
</dbReference>
<evidence type="ECO:0000313" key="4">
    <source>
        <dbReference type="EMBL" id="KAJ8027211.1"/>
    </source>
</evidence>
<comment type="caution">
    <text evidence="4">The sequence shown here is derived from an EMBL/GenBank/DDBJ whole genome shotgun (WGS) entry which is preliminary data.</text>
</comment>
<evidence type="ECO:0000256" key="2">
    <source>
        <dbReference type="SAM" id="Phobius"/>
    </source>
</evidence>
<sequence length="891" mass="100520">MSRHPELRVSNRTETLNAMNGLVKHKLLAFLVTSECLVLVTNQECVSPQYLELGKSGSVICSFGEGFFGVYWYNSTDFRQDLPIIYLSRSEKGGTGYTTGEFDMFPNGSLLIHNVSLAHDRVFNVTFLQSQSDPQVRVDVRVVVIVTPTTPAPIILSCGGMSSAQNCLLDVNETMTLVCSVKDSRPAVDLKWTRRAGDGDAEISFKSETFSEGLYYTSHIATNVTFSDSFNLALFSCQANNPAGVLEKDESFILLKNANLNLAAFHHQTGKFVPRFSKLALVCTERKVHAFVWKRIIPSRHVSENILYAIEIDNTTVTTLNDEFLLGGTNSLILPRIDINDEGMYACISTDGTVENVALYSVSVIVQPVPSYPVVDGCSSDHCAVEVMRDGVLTCNIKGIRPEIQLKWSAFSETDEDVIVFSNHISHIREKDHLFDITLTVNYTVKKVSEDKMTVRCYGVGSNAVYFQLMTTVDLFFNESTIASKNGATFQHWWWIVPLTFVFIAIVIAILRLQRKGKQFASEQSADADEATVMIDVQSSEDPELSGKQVSTTQSCEAATDTEKIQKAITESSADPNQSDKRGLLIQQLQQRYEDLYNGVPLVPYRADELHCVESVYRKSAIDHLVSKERGHEKWEKVDSYKEIFLYNAKKSTRRILHGEPGYGKSIICLKVAYDWCNSNLEDIEILVLVHLKQLGGVNSIYTAIKSYILPKDTRLSEEDIADILGDCKSVLVIFDGFDEYPDQDASIVTDVKSIISRRMFQQFTIVITTRSSFTPTKYPPQTEIYRLTGFDEETRKKYICEMTNSKETAREVQSYLKEHLILQDLSQVPFLLACFVNMIQEGDDIKTAKSVTKVFERIVSCFHSHMRNKRMFEDIANMIHFELNMTILMR</sequence>
<keyword evidence="2" id="KW-1133">Transmembrane helix</keyword>
<dbReference type="Pfam" id="PF08205">
    <property type="entry name" value="C2-set_2"/>
    <property type="match status" value="1"/>
</dbReference>
<dbReference type="SUPFAM" id="SSF48726">
    <property type="entry name" value="Immunoglobulin"/>
    <property type="match status" value="2"/>
</dbReference>
<dbReference type="SUPFAM" id="SSF52540">
    <property type="entry name" value="P-loop containing nucleoside triphosphate hydrolases"/>
    <property type="match status" value="1"/>
</dbReference>
<dbReference type="PANTHER" id="PTHR46312:SF2">
    <property type="entry name" value="NUCLEOTIDE-BINDING OLIGOMERIZATION DOMAIN-CONTAINING PROTEIN 2-LIKE"/>
    <property type="match status" value="1"/>
</dbReference>
<dbReference type="InterPro" id="IPR036179">
    <property type="entry name" value="Ig-like_dom_sf"/>
</dbReference>
<dbReference type="PROSITE" id="PS50835">
    <property type="entry name" value="IG_LIKE"/>
    <property type="match status" value="1"/>
</dbReference>
<dbReference type="InterPro" id="IPR007111">
    <property type="entry name" value="NACHT_NTPase"/>
</dbReference>
<dbReference type="Gene3D" id="2.60.40.10">
    <property type="entry name" value="Immunoglobulins"/>
    <property type="match status" value="2"/>
</dbReference>
<feature type="domain" description="Ig-like" evidence="3">
    <location>
        <begin position="151"/>
        <end position="253"/>
    </location>
</feature>
<feature type="transmembrane region" description="Helical" evidence="2">
    <location>
        <begin position="493"/>
        <end position="513"/>
    </location>
</feature>
<dbReference type="OrthoDB" id="427518at2759"/>
<evidence type="ECO:0000256" key="1">
    <source>
        <dbReference type="ARBA" id="ARBA00023157"/>
    </source>
</evidence>
<dbReference type="InterPro" id="IPR013783">
    <property type="entry name" value="Ig-like_fold"/>
</dbReference>
<evidence type="ECO:0000313" key="5">
    <source>
        <dbReference type="Proteomes" id="UP001152320"/>
    </source>
</evidence>
<dbReference type="PANTHER" id="PTHR46312">
    <property type="entry name" value="NACHT DOMAIN-CONTAINING PROTEIN"/>
    <property type="match status" value="1"/>
</dbReference>